<proteinExistence type="predicted"/>
<evidence type="ECO:0000313" key="2">
    <source>
        <dbReference type="EMBL" id="VVC99065.1"/>
    </source>
</evidence>
<feature type="region of interest" description="Disordered" evidence="1">
    <location>
        <begin position="82"/>
        <end position="109"/>
    </location>
</feature>
<accession>A0A5E4QQA9</accession>
<name>A0A5E4QQA9_9NEOP</name>
<evidence type="ECO:0000256" key="1">
    <source>
        <dbReference type="SAM" id="MobiDB-lite"/>
    </source>
</evidence>
<feature type="region of interest" description="Disordered" evidence="1">
    <location>
        <begin position="418"/>
        <end position="445"/>
    </location>
</feature>
<feature type="compositionally biased region" description="Basic residues" evidence="1">
    <location>
        <begin position="92"/>
        <end position="101"/>
    </location>
</feature>
<feature type="compositionally biased region" description="Polar residues" evidence="1">
    <location>
        <begin position="423"/>
        <end position="445"/>
    </location>
</feature>
<dbReference type="AlphaFoldDB" id="A0A5E4QQA9"/>
<evidence type="ECO:0000313" key="3">
    <source>
        <dbReference type="Proteomes" id="UP000324832"/>
    </source>
</evidence>
<gene>
    <name evidence="2" type="ORF">LSINAPIS_LOCUS10007</name>
</gene>
<organism evidence="2 3">
    <name type="scientific">Leptidea sinapis</name>
    <dbReference type="NCBI Taxonomy" id="189913"/>
    <lineage>
        <taxon>Eukaryota</taxon>
        <taxon>Metazoa</taxon>
        <taxon>Ecdysozoa</taxon>
        <taxon>Arthropoda</taxon>
        <taxon>Hexapoda</taxon>
        <taxon>Insecta</taxon>
        <taxon>Pterygota</taxon>
        <taxon>Neoptera</taxon>
        <taxon>Endopterygota</taxon>
        <taxon>Lepidoptera</taxon>
        <taxon>Glossata</taxon>
        <taxon>Ditrysia</taxon>
        <taxon>Papilionoidea</taxon>
        <taxon>Pieridae</taxon>
        <taxon>Dismorphiinae</taxon>
        <taxon>Leptidea</taxon>
    </lineage>
</organism>
<dbReference type="EMBL" id="FZQP02003945">
    <property type="protein sequence ID" value="VVC99065.1"/>
    <property type="molecule type" value="Genomic_DNA"/>
</dbReference>
<protein>
    <submittedName>
        <fullName evidence="2">Uncharacterized protein</fullName>
    </submittedName>
</protein>
<reference evidence="2 3" key="1">
    <citation type="submission" date="2017-07" db="EMBL/GenBank/DDBJ databases">
        <authorList>
            <person name="Talla V."/>
            <person name="Backstrom N."/>
        </authorList>
    </citation>
    <scope>NUCLEOTIDE SEQUENCE [LARGE SCALE GENOMIC DNA]</scope>
</reference>
<dbReference type="Proteomes" id="UP000324832">
    <property type="component" value="Unassembled WGS sequence"/>
</dbReference>
<sequence>MYRNCLQNFLKNTNPANADRHYDSSDFEDGDMVASVASKRGTHSFLITEPTYPDLTREVHDAVKHTSYEETRHMRYNRNAVQETTCRDTRETHRHTKHRNKESKNDTYKSKGDAVNNIVNNTSSRCLIRNKVLPVLSVIFRRSSNNKNIKAKRLESIDEDRLLDKDANNSDYCVNCKRRENNINNENSQIKQRNKHRYNNAVKPVYAVADTSHNFLYSSQANRSPLVRYNRNNKFLNSSINISSSSGSDVDLKQMNTKRHLRKRENKVTNQYDTYQCQNQSQRTEHKELQFPSKYRPCQVVANASCQFSSNNNSVNSKTSSSSSFWDYLAVKLNRKRQKAPMDDCCCTAQQCNAENCLNLNTVKIPQDHLPTGTANYEPTPGNISGRPSPLKKIARGLISPKKRSSSEAVECKCKLHQGKQFKPSSPQTDPTMQQTSAQQPIPNCQQSHDAITNNLAAKYNGEILCIHNPPCVLINGCLNLPPRCAEPSNYWLVSTHTNTDFYDENPKETSPNKDKEPDLYSPPYSNIQECLPEFRSEKIVQSVCNHIPPCEVVRGCFKAKYDPKLKDSCVHVPMCEKLPQCVTADGLIAKNKLCSHNPKCFELPLCSQKFLTLTAKEDISTQVQPKTKFLCRHKPPCIMIPKCLARALCGDYIPREAIPDCVHCPTCELIPACCRKAAKELMCLSTFMDEGISLKMPQLPLHHKKLLLKLLQAK</sequence>
<keyword evidence="3" id="KW-1185">Reference proteome</keyword>